<dbReference type="EMBL" id="VGJX01000143">
    <property type="protein sequence ID" value="MBM3274179.1"/>
    <property type="molecule type" value="Genomic_DNA"/>
</dbReference>
<dbReference type="PROSITE" id="PS51900">
    <property type="entry name" value="CB"/>
    <property type="match status" value="1"/>
</dbReference>
<keyword evidence="2 4" id="KW-0238">DNA-binding</keyword>
<dbReference type="InterPro" id="IPR044068">
    <property type="entry name" value="CB"/>
</dbReference>
<comment type="caution">
    <text evidence="7">The sequence shown here is derived from an EMBL/GenBank/DDBJ whole genome shotgun (WGS) entry which is preliminary data.</text>
</comment>
<dbReference type="Gene3D" id="1.10.150.130">
    <property type="match status" value="1"/>
</dbReference>
<dbReference type="InterPro" id="IPR013762">
    <property type="entry name" value="Integrase-like_cat_sf"/>
</dbReference>
<evidence type="ECO:0000256" key="3">
    <source>
        <dbReference type="ARBA" id="ARBA00023172"/>
    </source>
</evidence>
<evidence type="ECO:0000256" key="2">
    <source>
        <dbReference type="ARBA" id="ARBA00023125"/>
    </source>
</evidence>
<organism evidence="7 8">
    <name type="scientific">Candidatus Tanganyikabacteria bacterium</name>
    <dbReference type="NCBI Taxonomy" id="2961651"/>
    <lineage>
        <taxon>Bacteria</taxon>
        <taxon>Bacillati</taxon>
        <taxon>Candidatus Sericytochromatia</taxon>
        <taxon>Candidatus Tanganyikabacteria</taxon>
    </lineage>
</organism>
<dbReference type="Gene3D" id="1.10.443.10">
    <property type="entry name" value="Intergrase catalytic core"/>
    <property type="match status" value="1"/>
</dbReference>
<dbReference type="GO" id="GO:0015074">
    <property type="term" value="P:DNA integration"/>
    <property type="evidence" value="ECO:0007669"/>
    <property type="project" value="UniProtKB-KW"/>
</dbReference>
<name>A0A937X1E2_9BACT</name>
<dbReference type="GO" id="GO:0003677">
    <property type="term" value="F:DNA binding"/>
    <property type="evidence" value="ECO:0007669"/>
    <property type="project" value="UniProtKB-UniRule"/>
</dbReference>
<evidence type="ECO:0000259" key="5">
    <source>
        <dbReference type="PROSITE" id="PS51898"/>
    </source>
</evidence>
<keyword evidence="3" id="KW-0233">DNA recombination</keyword>
<dbReference type="SUPFAM" id="SSF56349">
    <property type="entry name" value="DNA breaking-rejoining enzymes"/>
    <property type="match status" value="1"/>
</dbReference>
<reference evidence="7 8" key="1">
    <citation type="submission" date="2019-03" db="EMBL/GenBank/DDBJ databases">
        <title>Lake Tanganyika Metagenome-Assembled Genomes (MAGs).</title>
        <authorList>
            <person name="Tran P."/>
        </authorList>
    </citation>
    <scope>NUCLEOTIDE SEQUENCE [LARGE SCALE GENOMIC DNA]</scope>
    <source>
        <strain evidence="7">K_DeepCast_65m_m2_236</strain>
    </source>
</reference>
<dbReference type="InterPro" id="IPR002104">
    <property type="entry name" value="Integrase_catalytic"/>
</dbReference>
<gene>
    <name evidence="7" type="ORF">FJZ00_03435</name>
</gene>
<dbReference type="InterPro" id="IPR010998">
    <property type="entry name" value="Integrase_recombinase_N"/>
</dbReference>
<evidence type="ECO:0000256" key="1">
    <source>
        <dbReference type="ARBA" id="ARBA00022908"/>
    </source>
</evidence>
<dbReference type="AlphaFoldDB" id="A0A937X1E2"/>
<sequence length="265" mass="28651">MQDTWTIPDNAGILDLSVAFIDALMQKGRRPETLRAYSRDLAAFLGYVGDVQPGEVTSADVEAFLEQLSSEGKAISSIIRARDVVRAFWSWMRSEGRATGNPAHDMVREATLEGGRFAKSVRTRGPVPDTATIDAIVARLWNPEDRLAATLIAATGLGASEVLALKAGQIMFVNDKHPEAPTGIAVVRIPATKGGERMVVVAQPDVVRELKRQTKGRDAQASLCQVPVRTLQHRFSQAAGDAGYPDVTLRDLRQSAGQGGMFGRQ</sequence>
<dbReference type="InterPro" id="IPR004107">
    <property type="entry name" value="Integrase_SAM-like_N"/>
</dbReference>
<dbReference type="Proteomes" id="UP000703893">
    <property type="component" value="Unassembled WGS sequence"/>
</dbReference>
<dbReference type="PROSITE" id="PS51898">
    <property type="entry name" value="TYR_RECOMBINASE"/>
    <property type="match status" value="1"/>
</dbReference>
<dbReference type="InterPro" id="IPR011010">
    <property type="entry name" value="DNA_brk_join_enz"/>
</dbReference>
<accession>A0A937X1E2</accession>
<protein>
    <submittedName>
        <fullName evidence="7">Site-specific integrase</fullName>
    </submittedName>
</protein>
<evidence type="ECO:0000313" key="8">
    <source>
        <dbReference type="Proteomes" id="UP000703893"/>
    </source>
</evidence>
<keyword evidence="1" id="KW-0229">DNA integration</keyword>
<proteinExistence type="predicted"/>
<evidence type="ECO:0000313" key="7">
    <source>
        <dbReference type="EMBL" id="MBM3274179.1"/>
    </source>
</evidence>
<dbReference type="GO" id="GO:0006310">
    <property type="term" value="P:DNA recombination"/>
    <property type="evidence" value="ECO:0007669"/>
    <property type="project" value="UniProtKB-KW"/>
</dbReference>
<feature type="domain" description="Core-binding (CB)" evidence="6">
    <location>
        <begin position="11"/>
        <end position="93"/>
    </location>
</feature>
<evidence type="ECO:0000256" key="4">
    <source>
        <dbReference type="PROSITE-ProRule" id="PRU01248"/>
    </source>
</evidence>
<evidence type="ECO:0000259" key="6">
    <source>
        <dbReference type="PROSITE" id="PS51900"/>
    </source>
</evidence>
<dbReference type="Pfam" id="PF02899">
    <property type="entry name" value="Phage_int_SAM_1"/>
    <property type="match status" value="1"/>
</dbReference>
<feature type="domain" description="Tyr recombinase" evidence="5">
    <location>
        <begin position="126"/>
        <end position="265"/>
    </location>
</feature>